<dbReference type="Gene3D" id="3.40.50.1000">
    <property type="entry name" value="HAD superfamily/HAD-like"/>
    <property type="match status" value="1"/>
</dbReference>
<feature type="transmembrane region" description="Helical" evidence="4">
    <location>
        <begin position="48"/>
        <end position="66"/>
    </location>
</feature>
<keyword evidence="4" id="KW-0812">Transmembrane</keyword>
<keyword evidence="6" id="KW-1185">Reference proteome</keyword>
<dbReference type="InterPro" id="IPR006385">
    <property type="entry name" value="HAD_hydro_SerB1"/>
</dbReference>
<dbReference type="Gene3D" id="1.20.1440.100">
    <property type="entry name" value="SG protein - dephosphorylation function"/>
    <property type="match status" value="1"/>
</dbReference>
<dbReference type="GO" id="GO:0016787">
    <property type="term" value="F:hydrolase activity"/>
    <property type="evidence" value="ECO:0007669"/>
    <property type="project" value="UniProtKB-KW"/>
</dbReference>
<dbReference type="InterPro" id="IPR050582">
    <property type="entry name" value="HAD-like_SerB"/>
</dbReference>
<name>A0A7W9ES72_9SPHN</name>
<dbReference type="AlphaFoldDB" id="A0A7W9ES72"/>
<dbReference type="NCBIfam" id="TIGR01488">
    <property type="entry name" value="HAD-SF-IB"/>
    <property type="match status" value="1"/>
</dbReference>
<keyword evidence="2 5" id="KW-0378">Hydrolase</keyword>
<evidence type="ECO:0000256" key="2">
    <source>
        <dbReference type="ARBA" id="ARBA00022801"/>
    </source>
</evidence>
<gene>
    <name evidence="5" type="ORF">FHR21_003774</name>
</gene>
<evidence type="ECO:0000313" key="6">
    <source>
        <dbReference type="Proteomes" id="UP000537161"/>
    </source>
</evidence>
<evidence type="ECO:0000256" key="4">
    <source>
        <dbReference type="SAM" id="Phobius"/>
    </source>
</evidence>
<keyword evidence="1" id="KW-0479">Metal-binding</keyword>
<keyword evidence="3" id="KW-0460">Magnesium</keyword>
<accession>A0A7W9ES72</accession>
<evidence type="ECO:0000256" key="1">
    <source>
        <dbReference type="ARBA" id="ARBA00022723"/>
    </source>
</evidence>
<dbReference type="PANTHER" id="PTHR43344">
    <property type="entry name" value="PHOSPHOSERINE PHOSPHATASE"/>
    <property type="match status" value="1"/>
</dbReference>
<organism evidence="5 6">
    <name type="scientific">Sphingopyxis panaciterrulae</name>
    <dbReference type="NCBI Taxonomy" id="462372"/>
    <lineage>
        <taxon>Bacteria</taxon>
        <taxon>Pseudomonadati</taxon>
        <taxon>Pseudomonadota</taxon>
        <taxon>Alphaproteobacteria</taxon>
        <taxon>Sphingomonadales</taxon>
        <taxon>Sphingomonadaceae</taxon>
        <taxon>Sphingopyxis</taxon>
    </lineage>
</organism>
<dbReference type="EMBL" id="JACIJH010000018">
    <property type="protein sequence ID" value="MBB5708389.1"/>
    <property type="molecule type" value="Genomic_DNA"/>
</dbReference>
<dbReference type="NCBIfam" id="TIGR01490">
    <property type="entry name" value="HAD-SF-IB-hyp1"/>
    <property type="match status" value="1"/>
</dbReference>
<protein>
    <submittedName>
        <fullName evidence="5">HAD superfamily hydrolase (TIGR01490 family)</fullName>
    </submittedName>
</protein>
<dbReference type="Proteomes" id="UP000537161">
    <property type="component" value="Unassembled WGS sequence"/>
</dbReference>
<evidence type="ECO:0000256" key="3">
    <source>
        <dbReference type="ARBA" id="ARBA00022842"/>
    </source>
</evidence>
<sequence>MARPQRRTTAAAGALSPVTLSVFDLDRTLTRLPTYSRFLLFAARSRAPWRLLLLPLLLPVALLYALKIVPRRTMKQAMHRIAIGRALPQREAARLADRFARRLIADGLYTESVALIERERAAGRRIVIASAAPHLYTAALARRLGIADVVASASCWKNGFLTPAIEGANCYGGDKKLRVEAFLTKAGIAREAAHIRFYSDHASDLPIFEWADEPVAVNPSKALRTIAAARQWPVLDWRAGR</sequence>
<keyword evidence="4" id="KW-0472">Membrane</keyword>
<dbReference type="SUPFAM" id="SSF56784">
    <property type="entry name" value="HAD-like"/>
    <property type="match status" value="1"/>
</dbReference>
<evidence type="ECO:0000313" key="5">
    <source>
        <dbReference type="EMBL" id="MBB5708389.1"/>
    </source>
</evidence>
<dbReference type="PANTHER" id="PTHR43344:SF13">
    <property type="entry name" value="PHOSPHATASE RV3661-RELATED"/>
    <property type="match status" value="1"/>
</dbReference>
<reference evidence="5 6" key="1">
    <citation type="submission" date="2020-08" db="EMBL/GenBank/DDBJ databases">
        <title>Genomic Encyclopedia of Type Strains, Phase IV (KMG-IV): sequencing the most valuable type-strain genomes for metagenomic binning, comparative biology and taxonomic classification.</title>
        <authorList>
            <person name="Goeker M."/>
        </authorList>
    </citation>
    <scope>NUCLEOTIDE SEQUENCE [LARGE SCALE GENOMIC DNA]</scope>
    <source>
        <strain evidence="5 6">DSM 27163</strain>
    </source>
</reference>
<dbReference type="InterPro" id="IPR023214">
    <property type="entry name" value="HAD_sf"/>
</dbReference>
<proteinExistence type="predicted"/>
<comment type="caution">
    <text evidence="5">The sequence shown here is derived from an EMBL/GenBank/DDBJ whole genome shotgun (WGS) entry which is preliminary data.</text>
</comment>
<dbReference type="InterPro" id="IPR036412">
    <property type="entry name" value="HAD-like_sf"/>
</dbReference>
<dbReference type="GO" id="GO:0046872">
    <property type="term" value="F:metal ion binding"/>
    <property type="evidence" value="ECO:0007669"/>
    <property type="project" value="UniProtKB-KW"/>
</dbReference>
<dbReference type="Pfam" id="PF12710">
    <property type="entry name" value="HAD"/>
    <property type="match status" value="1"/>
</dbReference>
<keyword evidence="4" id="KW-1133">Transmembrane helix</keyword>
<dbReference type="RefSeq" id="WP_184101089.1">
    <property type="nucleotide sequence ID" value="NZ_JACIJH010000018.1"/>
</dbReference>